<dbReference type="Proteomes" id="UP001358417">
    <property type="component" value="Unassembled WGS sequence"/>
</dbReference>
<gene>
    <name evidence="16" type="ORF">LTR84_001233</name>
</gene>
<evidence type="ECO:0000256" key="7">
    <source>
        <dbReference type="ARBA" id="ARBA00022946"/>
    </source>
</evidence>
<evidence type="ECO:0000256" key="15">
    <source>
        <dbReference type="SAM" id="MobiDB-lite"/>
    </source>
</evidence>
<keyword evidence="8 14" id="KW-1133">Transmembrane helix</keyword>
<sequence length="605" mass="67726">MKTPVVPSKSLLRFLRSQSSFACNTHCLRLRSVDPSQKSCRGLATSPPLLSSRSSTNDEIWQRPREPLKALPAPRSLPPKATQTRNASTESHPPGFWRRWLRHRQALARSKIPPDPRTGNSSYEEASAQLFNLSRTLSRNTSGADLKLRCTEFDANGSVTLVSGEFKKSELIAKYGLQPRDLRKIDSSVLPHILVRPTALLINLLHLRVLIQSDRVLVFDAYGSTDSYTQSLFMYDLEGKLRQKADPRNGSTHLPYELRALEAVLISVTSGLEAEFALVREPVANILQALEEDIDRDKLRHLLIHSKKLGTFEQKARLVRDAIDDLLEADDDLATMYLTERKLTGTAREEDNHQEVEMLLESYHKICDEIVEISGLLISNIRNTEEVVKAILDANRNQLMLLEIKFSIGTLGLAGGTLVAGLYGMNLKNFIEESDLAFGGVSVICFALSAMICVYGMRKLRKVQKVRMWGEGIDIFGRQPRGGGRGNWRNEAVESQAQRQSRLNRTGINYATHPAQAGPVLWPGMEGLGVHKLDSTGDNDRRSGELDTNSDADVHGHDDVNATTHDEFKSVESRMRADTVQERGVAVKNHQRQPHHNHGHRHGKK</sequence>
<comment type="subcellular location">
    <subcellularLocation>
        <location evidence="1 14">Mitochondrion inner membrane</location>
        <topology evidence="1 14">Multi-pass membrane protein</topology>
    </subcellularLocation>
</comment>
<reference evidence="16 17" key="1">
    <citation type="submission" date="2023-08" db="EMBL/GenBank/DDBJ databases">
        <title>Black Yeasts Isolated from many extreme environments.</title>
        <authorList>
            <person name="Coleine C."/>
            <person name="Stajich J.E."/>
            <person name="Selbmann L."/>
        </authorList>
    </citation>
    <scope>NUCLEOTIDE SEQUENCE [LARGE SCALE GENOMIC DNA]</scope>
    <source>
        <strain evidence="16 17">CCFEE 5792</strain>
    </source>
</reference>
<keyword evidence="3 14" id="KW-0813">Transport</keyword>
<dbReference type="GO" id="GO:0045016">
    <property type="term" value="P:mitochondrial magnesium ion transmembrane transport"/>
    <property type="evidence" value="ECO:0007669"/>
    <property type="project" value="UniProtKB-ARBA"/>
</dbReference>
<feature type="compositionally biased region" description="Basic and acidic residues" evidence="15">
    <location>
        <begin position="552"/>
        <end position="581"/>
    </location>
</feature>
<feature type="region of interest" description="Disordered" evidence="15">
    <location>
        <begin position="34"/>
        <end position="95"/>
    </location>
</feature>
<evidence type="ECO:0000256" key="9">
    <source>
        <dbReference type="ARBA" id="ARBA00023065"/>
    </source>
</evidence>
<evidence type="ECO:0000256" key="8">
    <source>
        <dbReference type="ARBA" id="ARBA00022989"/>
    </source>
</evidence>
<evidence type="ECO:0000256" key="13">
    <source>
        <dbReference type="ARBA" id="ARBA00046701"/>
    </source>
</evidence>
<dbReference type="PANTHER" id="PTHR13890">
    <property type="entry name" value="RNA SPLICING PROTEIN MRS2, MITOCHONDRIAL"/>
    <property type="match status" value="1"/>
</dbReference>
<keyword evidence="9 14" id="KW-0406">Ion transport</keyword>
<dbReference type="FunFam" id="1.20.58.340:FF:000005">
    <property type="entry name" value="Inner membrane magnesium transporter MRS2"/>
    <property type="match status" value="1"/>
</dbReference>
<feature type="transmembrane region" description="Helical" evidence="14">
    <location>
        <begin position="436"/>
        <end position="457"/>
    </location>
</feature>
<keyword evidence="4 14" id="KW-0812">Transmembrane</keyword>
<feature type="compositionally biased region" description="Low complexity" evidence="15">
    <location>
        <begin position="45"/>
        <end position="55"/>
    </location>
</feature>
<comment type="subunit">
    <text evidence="13">Homopentamer. Forms homooligomers. Interacts with MFM1.</text>
</comment>
<evidence type="ECO:0000313" key="16">
    <source>
        <dbReference type="EMBL" id="KAK5065395.1"/>
    </source>
</evidence>
<evidence type="ECO:0000256" key="3">
    <source>
        <dbReference type="ARBA" id="ARBA00022448"/>
    </source>
</evidence>
<keyword evidence="10" id="KW-0496">Mitochondrion</keyword>
<evidence type="ECO:0000256" key="2">
    <source>
        <dbReference type="ARBA" id="ARBA00009765"/>
    </source>
</evidence>
<keyword evidence="17" id="KW-1185">Reference proteome</keyword>
<dbReference type="Gene3D" id="1.20.58.340">
    <property type="entry name" value="Magnesium transport protein CorA, transmembrane region"/>
    <property type="match status" value="1"/>
</dbReference>
<evidence type="ECO:0000256" key="6">
    <source>
        <dbReference type="ARBA" id="ARBA00022842"/>
    </source>
</evidence>
<dbReference type="CDD" id="cd12823">
    <property type="entry name" value="Mrs2_Mfm1p-like"/>
    <property type="match status" value="1"/>
</dbReference>
<keyword evidence="5 14" id="KW-0999">Mitochondrion inner membrane</keyword>
<dbReference type="RefSeq" id="XP_064712719.1">
    <property type="nucleotide sequence ID" value="XM_064844859.1"/>
</dbReference>
<evidence type="ECO:0000256" key="1">
    <source>
        <dbReference type="ARBA" id="ARBA00004448"/>
    </source>
</evidence>
<feature type="compositionally biased region" description="Polar residues" evidence="15">
    <location>
        <begin position="81"/>
        <end position="91"/>
    </location>
</feature>
<feature type="compositionally biased region" description="Basic residues" evidence="15">
    <location>
        <begin position="589"/>
        <end position="605"/>
    </location>
</feature>
<keyword evidence="11 14" id="KW-0472">Membrane</keyword>
<evidence type="ECO:0000256" key="12">
    <source>
        <dbReference type="ARBA" id="ARBA00046105"/>
    </source>
</evidence>
<evidence type="ECO:0000313" key="17">
    <source>
        <dbReference type="Proteomes" id="UP001358417"/>
    </source>
</evidence>
<comment type="caution">
    <text evidence="16">The sequence shown here is derived from an EMBL/GenBank/DDBJ whole genome shotgun (WGS) entry which is preliminary data.</text>
</comment>
<evidence type="ECO:0000256" key="4">
    <source>
        <dbReference type="ARBA" id="ARBA00022692"/>
    </source>
</evidence>
<dbReference type="Gene3D" id="2.40.128.330">
    <property type="match status" value="1"/>
</dbReference>
<feature type="compositionally biased region" description="Basic and acidic residues" evidence="15">
    <location>
        <begin position="531"/>
        <end position="545"/>
    </location>
</feature>
<dbReference type="InterPro" id="IPR039204">
    <property type="entry name" value="MRS2-like"/>
</dbReference>
<evidence type="ECO:0000256" key="10">
    <source>
        <dbReference type="ARBA" id="ARBA00023128"/>
    </source>
</evidence>
<organism evidence="16 17">
    <name type="scientific">Exophiala bonariae</name>
    <dbReference type="NCBI Taxonomy" id="1690606"/>
    <lineage>
        <taxon>Eukaryota</taxon>
        <taxon>Fungi</taxon>
        <taxon>Dikarya</taxon>
        <taxon>Ascomycota</taxon>
        <taxon>Pezizomycotina</taxon>
        <taxon>Eurotiomycetes</taxon>
        <taxon>Chaetothyriomycetidae</taxon>
        <taxon>Chaetothyriales</taxon>
        <taxon>Herpotrichiellaceae</taxon>
        <taxon>Exophiala</taxon>
    </lineage>
</organism>
<comment type="similarity">
    <text evidence="2 14">Belongs to the CorA metal ion transporter (MIT) (TC 1.A.35) family.</text>
</comment>
<protein>
    <recommendedName>
        <fullName evidence="14">Magnesium transporter</fullName>
    </recommendedName>
</protein>
<feature type="region of interest" description="Disordered" evidence="15">
    <location>
        <begin position="531"/>
        <end position="605"/>
    </location>
</feature>
<dbReference type="GO" id="GO:0005743">
    <property type="term" value="C:mitochondrial inner membrane"/>
    <property type="evidence" value="ECO:0007669"/>
    <property type="project" value="UniProtKB-SubCell"/>
</dbReference>
<name>A0AAV9NTF0_9EURO</name>
<evidence type="ECO:0000256" key="14">
    <source>
        <dbReference type="RuleBase" id="RU366042"/>
    </source>
</evidence>
<dbReference type="AlphaFoldDB" id="A0AAV9NTF0"/>
<dbReference type="Pfam" id="PF22099">
    <property type="entry name" value="MRS2-like"/>
    <property type="match status" value="1"/>
</dbReference>
<evidence type="ECO:0000256" key="11">
    <source>
        <dbReference type="ARBA" id="ARBA00023136"/>
    </source>
</evidence>
<keyword evidence="7" id="KW-0809">Transit peptide</keyword>
<dbReference type="GeneID" id="89969455"/>
<comment type="function">
    <text evidence="12">High-conductance magnesium-selective channel that mediates the influx of magnesium into the mitochondrial matrix. Essential for the splicing of mRNA group II introns in mitochondria by affecting mitochondrial magnesium concentrations, which are critical for group II intron splicing. It also suppresses a variety of mitochondrial intron mutations and its absence may disturb the assembly of mitochondrial membrane complexes.</text>
</comment>
<feature type="transmembrane region" description="Helical" evidence="14">
    <location>
        <begin position="406"/>
        <end position="424"/>
    </location>
</feature>
<keyword evidence="6 14" id="KW-0460">Magnesium</keyword>
<accession>A0AAV9NTF0</accession>
<dbReference type="FunFam" id="2.40.128.330:FF:000002">
    <property type="entry name" value="Inner membrane magnesium transporter mrs2"/>
    <property type="match status" value="1"/>
</dbReference>
<dbReference type="EMBL" id="JAVRRD010000001">
    <property type="protein sequence ID" value="KAK5065395.1"/>
    <property type="molecule type" value="Genomic_DNA"/>
</dbReference>
<proteinExistence type="inferred from homology"/>
<evidence type="ECO:0000256" key="5">
    <source>
        <dbReference type="ARBA" id="ARBA00022792"/>
    </source>
</evidence>
<dbReference type="GO" id="GO:0015095">
    <property type="term" value="F:magnesium ion transmembrane transporter activity"/>
    <property type="evidence" value="ECO:0007669"/>
    <property type="project" value="TreeGrafter"/>
</dbReference>
<dbReference type="PANTHER" id="PTHR13890:SF0">
    <property type="entry name" value="MAGNESIUM TRANSPORTER MRS2 HOMOLOG, MITOCHONDRIAL"/>
    <property type="match status" value="1"/>
</dbReference>